<feature type="compositionally biased region" description="Low complexity" evidence="1">
    <location>
        <begin position="16"/>
        <end position="34"/>
    </location>
</feature>
<protein>
    <submittedName>
        <fullName evidence="3">Uncharacterized protein</fullName>
    </submittedName>
</protein>
<keyword evidence="2" id="KW-0472">Membrane</keyword>
<evidence type="ECO:0000313" key="4">
    <source>
        <dbReference type="Proteomes" id="UP001332931"/>
    </source>
</evidence>
<keyword evidence="4" id="KW-1185">Reference proteome</keyword>
<dbReference type="Proteomes" id="UP001332931">
    <property type="component" value="Unassembled WGS sequence"/>
</dbReference>
<comment type="caution">
    <text evidence="3">The sequence shown here is derived from an EMBL/GenBank/DDBJ whole genome shotgun (WGS) entry which is preliminary data.</text>
</comment>
<dbReference type="RefSeq" id="WP_330958276.1">
    <property type="nucleotide sequence ID" value="NZ_JAZGJQ010000005.1"/>
</dbReference>
<dbReference type="EMBL" id="JAZGJQ010000005">
    <property type="protein sequence ID" value="MEE6147508.1"/>
    <property type="molecule type" value="Genomic_DNA"/>
</dbReference>
<feature type="transmembrane region" description="Helical" evidence="2">
    <location>
        <begin position="99"/>
        <end position="119"/>
    </location>
</feature>
<organism evidence="3 4">
    <name type="scientific">Olsenella absiana</name>
    <dbReference type="NCBI Taxonomy" id="3115222"/>
    <lineage>
        <taxon>Bacteria</taxon>
        <taxon>Bacillati</taxon>
        <taxon>Actinomycetota</taxon>
        <taxon>Coriobacteriia</taxon>
        <taxon>Coriobacteriales</taxon>
        <taxon>Atopobiaceae</taxon>
        <taxon>Olsenella</taxon>
    </lineage>
</organism>
<evidence type="ECO:0000256" key="1">
    <source>
        <dbReference type="SAM" id="MobiDB-lite"/>
    </source>
</evidence>
<reference evidence="3 4" key="1">
    <citation type="submission" date="2024-01" db="EMBL/GenBank/DDBJ databases">
        <title>Description of Olsenella sp. nov., isolated from pig feces.</title>
        <authorList>
            <person name="Chang Y.-H."/>
        </authorList>
    </citation>
    <scope>NUCLEOTIDE SEQUENCE [LARGE SCALE GENOMIC DNA]</scope>
    <source>
        <strain evidence="3 4">YH-ols2223</strain>
    </source>
</reference>
<feature type="region of interest" description="Disordered" evidence="1">
    <location>
        <begin position="1"/>
        <end position="66"/>
    </location>
</feature>
<sequence length="257" mass="26168">MALGDDGGRRAGAHFSAGGKAPAAAPDGASSGAADDLEEVATRYRSQRTVASGEGMPQPIDVSKTGPFERIGSDEGAVFDKDGTEVLGSRQRVKLDPKVVAILVVGAAAVIALGFFLFAKLTAKPAEPQQEEVVEQTQSSVAEPISYRGNTYALAQADDGSFSLVVSGGGADSKTDLGKLAGTPVAFVLYDGAFVVPENLSDGTWDVAAYTIGSGWSVIVDQDGNECKGSGTIRSASLAGSSLEMETDSGTVSVALS</sequence>
<gene>
    <name evidence="3" type="ORF">VXJ25_05830</name>
</gene>
<evidence type="ECO:0000313" key="3">
    <source>
        <dbReference type="EMBL" id="MEE6147508.1"/>
    </source>
</evidence>
<accession>A0ABU7RAH1</accession>
<keyword evidence="2" id="KW-0812">Transmembrane</keyword>
<name>A0ABU7RAH1_9ACTN</name>
<keyword evidence="2" id="KW-1133">Transmembrane helix</keyword>
<evidence type="ECO:0000256" key="2">
    <source>
        <dbReference type="SAM" id="Phobius"/>
    </source>
</evidence>
<proteinExistence type="predicted"/>